<feature type="compositionally biased region" description="Low complexity" evidence="1">
    <location>
        <begin position="9"/>
        <end position="20"/>
    </location>
</feature>
<keyword evidence="3" id="KW-1185">Reference proteome</keyword>
<dbReference type="OrthoDB" id="10536405at2759"/>
<evidence type="ECO:0000256" key="1">
    <source>
        <dbReference type="SAM" id="MobiDB-lite"/>
    </source>
</evidence>
<evidence type="ECO:0000313" key="3">
    <source>
        <dbReference type="Proteomes" id="UP001152798"/>
    </source>
</evidence>
<protein>
    <submittedName>
        <fullName evidence="2">Uncharacterized protein</fullName>
    </submittedName>
</protein>
<feature type="region of interest" description="Disordered" evidence="1">
    <location>
        <begin position="1"/>
        <end position="77"/>
    </location>
</feature>
<dbReference type="EMBL" id="OV725078">
    <property type="protein sequence ID" value="CAH1392513.1"/>
    <property type="molecule type" value="Genomic_DNA"/>
</dbReference>
<evidence type="ECO:0000313" key="2">
    <source>
        <dbReference type="EMBL" id="CAH1392513.1"/>
    </source>
</evidence>
<feature type="compositionally biased region" description="Basic and acidic residues" evidence="1">
    <location>
        <begin position="61"/>
        <end position="77"/>
    </location>
</feature>
<proteinExistence type="predicted"/>
<accession>A0A9P0E9S5</accession>
<dbReference type="Proteomes" id="UP001152798">
    <property type="component" value="Chromosome 2"/>
</dbReference>
<feature type="compositionally biased region" description="Acidic residues" evidence="1">
    <location>
        <begin position="21"/>
        <end position="44"/>
    </location>
</feature>
<sequence length="77" mass="9144">MDNQEYKQISNENIESAGESSESEDEHQVDDIDEDPNWYPDSEEEGRPEVRSPYQLRSRRVWRDKESEQKVATPERS</sequence>
<name>A0A9P0E9S5_NEZVI</name>
<organism evidence="2 3">
    <name type="scientific">Nezara viridula</name>
    <name type="common">Southern green stink bug</name>
    <name type="synonym">Cimex viridulus</name>
    <dbReference type="NCBI Taxonomy" id="85310"/>
    <lineage>
        <taxon>Eukaryota</taxon>
        <taxon>Metazoa</taxon>
        <taxon>Ecdysozoa</taxon>
        <taxon>Arthropoda</taxon>
        <taxon>Hexapoda</taxon>
        <taxon>Insecta</taxon>
        <taxon>Pterygota</taxon>
        <taxon>Neoptera</taxon>
        <taxon>Paraneoptera</taxon>
        <taxon>Hemiptera</taxon>
        <taxon>Heteroptera</taxon>
        <taxon>Panheteroptera</taxon>
        <taxon>Pentatomomorpha</taxon>
        <taxon>Pentatomoidea</taxon>
        <taxon>Pentatomidae</taxon>
        <taxon>Pentatominae</taxon>
        <taxon>Nezara</taxon>
    </lineage>
</organism>
<gene>
    <name evidence="2" type="ORF">NEZAVI_LOCUS3321</name>
</gene>
<reference evidence="2" key="1">
    <citation type="submission" date="2022-01" db="EMBL/GenBank/DDBJ databases">
        <authorList>
            <person name="King R."/>
        </authorList>
    </citation>
    <scope>NUCLEOTIDE SEQUENCE</scope>
</reference>
<dbReference type="AlphaFoldDB" id="A0A9P0E9S5"/>